<evidence type="ECO:0000256" key="5">
    <source>
        <dbReference type="PROSITE-ProRule" id="PRU00339"/>
    </source>
</evidence>
<reference evidence="6" key="1">
    <citation type="submission" date="2015-03" db="EMBL/GenBank/DDBJ databases">
        <title>A transcriptome of Araucaria cunninghamii, an australian fine timber species.</title>
        <authorList>
            <person name="Jing Yi C.J.Y."/>
            <person name="Yin San L.Y.S."/>
            <person name="Abdul Karim S.S."/>
            <person name="Wan Azmi N.N."/>
            <person name="Hercus R.R."/>
            <person name="Croft L.L."/>
        </authorList>
    </citation>
    <scope>NUCLEOTIDE SEQUENCE</scope>
    <source>
        <strain evidence="6">MI0301</strain>
        <tissue evidence="6">Leaf</tissue>
    </source>
</reference>
<dbReference type="GO" id="GO:0005737">
    <property type="term" value="C:cytoplasm"/>
    <property type="evidence" value="ECO:0007669"/>
    <property type="project" value="UniProtKB-SubCell"/>
</dbReference>
<evidence type="ECO:0000256" key="2">
    <source>
        <dbReference type="ARBA" id="ARBA00022490"/>
    </source>
</evidence>
<protein>
    <submittedName>
        <fullName evidence="6">Uncharacterized protein</fullName>
    </submittedName>
</protein>
<dbReference type="AlphaFoldDB" id="A0A0D6R910"/>
<evidence type="ECO:0000256" key="1">
    <source>
        <dbReference type="ARBA" id="ARBA00004496"/>
    </source>
</evidence>
<comment type="subcellular location">
    <subcellularLocation>
        <location evidence="1">Cytoplasm</location>
    </subcellularLocation>
</comment>
<dbReference type="SMART" id="SM00028">
    <property type="entry name" value="TPR"/>
    <property type="match status" value="3"/>
</dbReference>
<feature type="repeat" description="TPR" evidence="5">
    <location>
        <begin position="90"/>
        <end position="123"/>
    </location>
</feature>
<dbReference type="GO" id="GO:0051879">
    <property type="term" value="F:Hsp90 protein binding"/>
    <property type="evidence" value="ECO:0007669"/>
    <property type="project" value="TreeGrafter"/>
</dbReference>
<name>A0A0D6R910_ARACU</name>
<dbReference type="PANTHER" id="PTHR22904:SF523">
    <property type="entry name" value="STRESS-INDUCED-PHOSPHOPROTEIN 1"/>
    <property type="match status" value="1"/>
</dbReference>
<evidence type="ECO:0000313" key="6">
    <source>
        <dbReference type="EMBL" id="JAG98843.1"/>
    </source>
</evidence>
<dbReference type="SUPFAM" id="SSF48452">
    <property type="entry name" value="TPR-like"/>
    <property type="match status" value="1"/>
</dbReference>
<dbReference type="Pfam" id="PF13414">
    <property type="entry name" value="TPR_11"/>
    <property type="match status" value="1"/>
</dbReference>
<dbReference type="EMBL" id="GCKF01017565">
    <property type="protein sequence ID" value="JAG98843.1"/>
    <property type="molecule type" value="Transcribed_RNA"/>
</dbReference>
<dbReference type="Gene3D" id="1.25.40.10">
    <property type="entry name" value="Tetratricopeptide repeat domain"/>
    <property type="match status" value="1"/>
</dbReference>
<dbReference type="InterPro" id="IPR019734">
    <property type="entry name" value="TPR_rpt"/>
</dbReference>
<dbReference type="PANTHER" id="PTHR22904">
    <property type="entry name" value="TPR REPEAT CONTAINING PROTEIN"/>
    <property type="match status" value="1"/>
</dbReference>
<evidence type="ECO:0000256" key="3">
    <source>
        <dbReference type="ARBA" id="ARBA00022737"/>
    </source>
</evidence>
<accession>A0A0D6R910</accession>
<dbReference type="FunFam" id="1.25.40.10:FF:000020">
    <property type="entry name" value="Stress-induced phosphoprotein 1"/>
    <property type="match status" value="1"/>
</dbReference>
<sequence length="329" mass="36415">MSKSTKEVAAANGAGADTKAAGTSLKEQGNALFKSGNYLKAAAIYTQAIKADPNNATLYSNRSAAFLNLVKLNKALGDAETTIKLNPTWEKGYFRKGCVLEAMERYDEAVAAFREALQQNPQSTEVATKIKRLSLLARDKKRAQEKQAIRANVNMAKTLQPLKLELIEKLGSQESGEEVFTFITDIMEASVKSWHANGHVDARVTYLFDKTRDHSGEAAAVVNVDKAFESPDTLRSCVSFLRQHVVDTSSRAACLVVPKKLISFPQVWKGQGIRKWKHGQGDGFFVQFESSVFRKLWFVSSSIEKGQTLCRDPEALDLDAHQVLPPLFR</sequence>
<feature type="repeat" description="TPR" evidence="5">
    <location>
        <begin position="22"/>
        <end position="55"/>
    </location>
</feature>
<keyword evidence="2" id="KW-0963">Cytoplasm</keyword>
<organism evidence="6">
    <name type="scientific">Araucaria cunninghamii</name>
    <name type="common">Hoop pine</name>
    <name type="synonym">Moreton Bay pine</name>
    <dbReference type="NCBI Taxonomy" id="56994"/>
    <lineage>
        <taxon>Eukaryota</taxon>
        <taxon>Viridiplantae</taxon>
        <taxon>Streptophyta</taxon>
        <taxon>Embryophyta</taxon>
        <taxon>Tracheophyta</taxon>
        <taxon>Spermatophyta</taxon>
        <taxon>Pinopsida</taxon>
        <taxon>Pinidae</taxon>
        <taxon>Conifers II</taxon>
        <taxon>Araucariales</taxon>
        <taxon>Araucariaceae</taxon>
        <taxon>Araucaria</taxon>
    </lineage>
</organism>
<proteinExistence type="predicted"/>
<dbReference type="Pfam" id="PF00515">
    <property type="entry name" value="TPR_1"/>
    <property type="match status" value="1"/>
</dbReference>
<dbReference type="InterPro" id="IPR011990">
    <property type="entry name" value="TPR-like_helical_dom_sf"/>
</dbReference>
<dbReference type="PROSITE" id="PS50005">
    <property type="entry name" value="TPR"/>
    <property type="match status" value="2"/>
</dbReference>
<evidence type="ECO:0000256" key="4">
    <source>
        <dbReference type="ARBA" id="ARBA00022803"/>
    </source>
</evidence>
<keyword evidence="4 5" id="KW-0802">TPR repeat</keyword>
<keyword evidence="3" id="KW-0677">Repeat</keyword>